<evidence type="ECO:0000313" key="1">
    <source>
        <dbReference type="EMBL" id="CAG2223818.1"/>
    </source>
</evidence>
<accession>A0A8S3SZQ9</accession>
<comment type="caution">
    <text evidence="1">The sequence shown here is derived from an EMBL/GenBank/DDBJ whole genome shotgun (WGS) entry which is preliminary data.</text>
</comment>
<protein>
    <submittedName>
        <fullName evidence="1">Uncharacterized protein</fullName>
    </submittedName>
</protein>
<keyword evidence="2" id="KW-1185">Reference proteome</keyword>
<organism evidence="1 2">
    <name type="scientific">Mytilus edulis</name>
    <name type="common">Blue mussel</name>
    <dbReference type="NCBI Taxonomy" id="6550"/>
    <lineage>
        <taxon>Eukaryota</taxon>
        <taxon>Metazoa</taxon>
        <taxon>Spiralia</taxon>
        <taxon>Lophotrochozoa</taxon>
        <taxon>Mollusca</taxon>
        <taxon>Bivalvia</taxon>
        <taxon>Autobranchia</taxon>
        <taxon>Pteriomorphia</taxon>
        <taxon>Mytilida</taxon>
        <taxon>Mytiloidea</taxon>
        <taxon>Mytilidae</taxon>
        <taxon>Mytilinae</taxon>
        <taxon>Mytilus</taxon>
    </lineage>
</organism>
<dbReference type="EMBL" id="CAJPWZ010001792">
    <property type="protein sequence ID" value="CAG2223818.1"/>
    <property type="molecule type" value="Genomic_DNA"/>
</dbReference>
<dbReference type="AlphaFoldDB" id="A0A8S3SZQ9"/>
<gene>
    <name evidence="1" type="ORF">MEDL_37084</name>
</gene>
<reference evidence="1" key="1">
    <citation type="submission" date="2021-03" db="EMBL/GenBank/DDBJ databases">
        <authorList>
            <person name="Bekaert M."/>
        </authorList>
    </citation>
    <scope>NUCLEOTIDE SEQUENCE</scope>
</reference>
<sequence>MRSGIHSQSTWFDIHTITKKLSLKRRKYNIQLRGSIYNSDDGDFITNPIAILKINIDVTKTLSSSYGKISPIKKSHGVLKDPSVDWGELRIQKQVPRSLPPILQTGVTTIYGILEEDSPLLANVTLTGTVDKNEFEISASIDNDSIISEDDEYELQSLIKQSNVDAGYDSCPETSSQRISLASVKNAFTVKAPNTRKTSIIVHRKKTPSTCTINNSFREAYFNLRNDEEDFDSAIKKPRRDTPVHGRLGLPVIGKSRKGRCLSLSGIDGNFMGLI</sequence>
<proteinExistence type="predicted"/>
<name>A0A8S3SZQ9_MYTED</name>
<evidence type="ECO:0000313" key="2">
    <source>
        <dbReference type="Proteomes" id="UP000683360"/>
    </source>
</evidence>
<dbReference type="Proteomes" id="UP000683360">
    <property type="component" value="Unassembled WGS sequence"/>
</dbReference>